<evidence type="ECO:0000256" key="5">
    <source>
        <dbReference type="SAM" id="MobiDB-lite"/>
    </source>
</evidence>
<feature type="compositionally biased region" description="Acidic residues" evidence="5">
    <location>
        <begin position="153"/>
        <end position="170"/>
    </location>
</feature>
<dbReference type="InterPro" id="IPR001044">
    <property type="entry name" value="XPG/Rad2_eukaryotes"/>
</dbReference>
<dbReference type="PANTHER" id="PTHR16171">
    <property type="entry name" value="DNA REPAIR PROTEIN COMPLEMENTING XP-G CELLS-RELATED"/>
    <property type="match status" value="1"/>
</dbReference>
<comment type="similarity">
    <text evidence="2">Belongs to the XPG/RAD2 endonuclease family. XPG subfamily.</text>
</comment>
<keyword evidence="3" id="KW-0255">Endonuclease</keyword>
<reference evidence="7 8" key="1">
    <citation type="submission" date="2018-03" db="EMBL/GenBank/DDBJ databases">
        <title>Draft genome sequence of Rohu Carp (Labeo rohita).</title>
        <authorList>
            <person name="Das P."/>
            <person name="Kushwaha B."/>
            <person name="Joshi C.G."/>
            <person name="Kumar D."/>
            <person name="Nagpure N.S."/>
            <person name="Sahoo L."/>
            <person name="Das S.P."/>
            <person name="Bit A."/>
            <person name="Patnaik S."/>
            <person name="Meher P.K."/>
            <person name="Jayasankar P."/>
            <person name="Koringa P.G."/>
            <person name="Patel N.V."/>
            <person name="Hinsu A.T."/>
            <person name="Kumar R."/>
            <person name="Pandey M."/>
            <person name="Agarwal S."/>
            <person name="Srivastava S."/>
            <person name="Singh M."/>
            <person name="Iquebal M.A."/>
            <person name="Jaiswal S."/>
            <person name="Angadi U.B."/>
            <person name="Kumar N."/>
            <person name="Raza M."/>
            <person name="Shah T.M."/>
            <person name="Rai A."/>
            <person name="Jena J.K."/>
        </authorList>
    </citation>
    <scope>NUCLEOTIDE SEQUENCE [LARGE SCALE GENOMIC DNA]</scope>
    <source>
        <strain evidence="7">DASCIFA01</strain>
        <tissue evidence="7">Testis</tissue>
    </source>
</reference>
<feature type="compositionally biased region" description="Basic and acidic residues" evidence="5">
    <location>
        <begin position="510"/>
        <end position="522"/>
    </location>
</feature>
<dbReference type="AlphaFoldDB" id="A0A498M6T2"/>
<dbReference type="PANTHER" id="PTHR16171:SF11">
    <property type="entry name" value="DNA EXCISION REPAIR PROTEIN ERCC-5"/>
    <property type="match status" value="1"/>
</dbReference>
<dbReference type="EMBL" id="QBIY01012778">
    <property type="protein sequence ID" value="RXN16608.1"/>
    <property type="molecule type" value="Genomic_DNA"/>
</dbReference>
<dbReference type="GO" id="GO:0004520">
    <property type="term" value="F:DNA endonuclease activity"/>
    <property type="evidence" value="ECO:0007669"/>
    <property type="project" value="TreeGrafter"/>
</dbReference>
<feature type="compositionally biased region" description="Basic and acidic residues" evidence="5">
    <location>
        <begin position="455"/>
        <end position="498"/>
    </location>
</feature>
<evidence type="ECO:0000313" key="8">
    <source>
        <dbReference type="Proteomes" id="UP000290572"/>
    </source>
</evidence>
<dbReference type="STRING" id="84645.A0A498M6T2"/>
<dbReference type="Pfam" id="PF00752">
    <property type="entry name" value="XPG_N"/>
    <property type="match status" value="1"/>
</dbReference>
<feature type="region of interest" description="Disordered" evidence="5">
    <location>
        <begin position="247"/>
        <end position="395"/>
    </location>
</feature>
<keyword evidence="3" id="KW-0378">Hydrolase</keyword>
<dbReference type="GO" id="GO:0005634">
    <property type="term" value="C:nucleus"/>
    <property type="evidence" value="ECO:0007669"/>
    <property type="project" value="UniProtKB-SubCell"/>
</dbReference>
<protein>
    <submittedName>
        <fullName evidence="7">DNA repair protein</fullName>
    </submittedName>
</protein>
<feature type="domain" description="XPG N-terminal" evidence="6">
    <location>
        <begin position="1"/>
        <end position="98"/>
    </location>
</feature>
<evidence type="ECO:0000256" key="3">
    <source>
        <dbReference type="ARBA" id="ARBA00022759"/>
    </source>
</evidence>
<organism evidence="7 8">
    <name type="scientific">Labeo rohita</name>
    <name type="common">Indian major carp</name>
    <name type="synonym">Cyprinus rohita</name>
    <dbReference type="NCBI Taxonomy" id="84645"/>
    <lineage>
        <taxon>Eukaryota</taxon>
        <taxon>Metazoa</taxon>
        <taxon>Chordata</taxon>
        <taxon>Craniata</taxon>
        <taxon>Vertebrata</taxon>
        <taxon>Euteleostomi</taxon>
        <taxon>Actinopterygii</taxon>
        <taxon>Neopterygii</taxon>
        <taxon>Teleostei</taxon>
        <taxon>Ostariophysi</taxon>
        <taxon>Cypriniformes</taxon>
        <taxon>Cyprinidae</taxon>
        <taxon>Labeoninae</taxon>
        <taxon>Labeonini</taxon>
        <taxon>Labeo</taxon>
    </lineage>
</organism>
<dbReference type="SMART" id="SM00485">
    <property type="entry name" value="XPGN"/>
    <property type="match status" value="1"/>
</dbReference>
<feature type="compositionally biased region" description="Polar residues" evidence="5">
    <location>
        <begin position="343"/>
        <end position="352"/>
    </location>
</feature>
<feature type="region of interest" description="Disordered" evidence="5">
    <location>
        <begin position="409"/>
        <end position="522"/>
    </location>
</feature>
<dbReference type="Gene3D" id="3.40.50.1010">
    <property type="entry name" value="5'-nuclease"/>
    <property type="match status" value="1"/>
</dbReference>
<feature type="region of interest" description="Disordered" evidence="5">
    <location>
        <begin position="132"/>
        <end position="174"/>
    </location>
</feature>
<evidence type="ECO:0000256" key="4">
    <source>
        <dbReference type="ARBA" id="ARBA00023242"/>
    </source>
</evidence>
<feature type="compositionally biased region" description="Basic and acidic residues" evidence="5">
    <location>
        <begin position="269"/>
        <end position="281"/>
    </location>
</feature>
<dbReference type="InterPro" id="IPR029060">
    <property type="entry name" value="PIN-like_dom_sf"/>
</dbReference>
<comment type="subcellular location">
    <subcellularLocation>
        <location evidence="1">Nucleus</location>
    </subcellularLocation>
</comment>
<dbReference type="FunFam" id="3.40.50.1010:FF:000040">
    <property type="entry name" value="DNA repair protein complementing XP-G cells"/>
    <property type="match status" value="1"/>
</dbReference>
<dbReference type="PRINTS" id="PR00066">
    <property type="entry name" value="XRODRMPGMNTG"/>
</dbReference>
<dbReference type="PRINTS" id="PR00853">
    <property type="entry name" value="XPGRADSUPER"/>
</dbReference>
<evidence type="ECO:0000256" key="2">
    <source>
        <dbReference type="ARBA" id="ARBA00005283"/>
    </source>
</evidence>
<dbReference type="InterPro" id="IPR006085">
    <property type="entry name" value="XPG_DNA_repair_N"/>
</dbReference>
<accession>A0A498M6T2</accession>
<keyword evidence="8" id="KW-1185">Reference proteome</keyword>
<sequence length="522" mass="58031">MGVHGLWKLLESTGKPINPETLEGKILAVDISIWLNQAVKGVRDRDGNAVQNAHLLTLFHRLCKLLFFRIRPVFVYDGDAPLLKKQTLAIRRQRREELSRESKQTNEKLLQTFLKRQAIKAALGDKSQEAIPSLSSVRRDEQDDMYVLPALPPDEDRDESSSEEERDGDESLQTYGRFQRSGEFSQYQLAGLLQRNKLNLRLEGVEQEMNQRSSGGADQPYDQSKDHDMEIRRLVSEDSSHYILIKGSQKKASAPDSGPAPALWSSCPWERKGRPKGKPEPLWRPVTEDDENKPSSSSSCPEEEPPALEGAPPSPRSLQAIQSAMMDSSSEEEGSENGRVSPRTLQAIQSAMTDPADAHKRRTYVITSSSEDEEEAVVPDRSDMTEVTTGGGVSPRTLMAIQKALGDEAVEQTDLRSGSDGEVPGISVSSQESSESKHQSRTPLILSSAVSGSQEETREPRDAAVNHLVEQRHPSASSDRKPVHADRTDQTEENKVRSEDEEESSAEGTNTHRDTSRDYILK</sequence>
<keyword evidence="3" id="KW-0540">Nuclease</keyword>
<proteinExistence type="inferred from homology"/>
<feature type="compositionally biased region" description="Polar residues" evidence="5">
    <location>
        <begin position="316"/>
        <end position="327"/>
    </location>
</feature>
<dbReference type="SUPFAM" id="SSF88723">
    <property type="entry name" value="PIN domain-like"/>
    <property type="match status" value="1"/>
</dbReference>
<dbReference type="GO" id="GO:0003697">
    <property type="term" value="F:single-stranded DNA binding"/>
    <property type="evidence" value="ECO:0007669"/>
    <property type="project" value="InterPro"/>
</dbReference>
<dbReference type="Proteomes" id="UP000290572">
    <property type="component" value="Unassembled WGS sequence"/>
</dbReference>
<keyword evidence="4" id="KW-0539">Nucleus</keyword>
<dbReference type="CDD" id="cd09868">
    <property type="entry name" value="PIN_XPG_RAD2"/>
    <property type="match status" value="1"/>
</dbReference>
<name>A0A498M6T2_LABRO</name>
<dbReference type="InterPro" id="IPR006084">
    <property type="entry name" value="XPG/Rad2"/>
</dbReference>
<evidence type="ECO:0000313" key="7">
    <source>
        <dbReference type="EMBL" id="RXN16608.1"/>
    </source>
</evidence>
<gene>
    <name evidence="7" type="ORF">ROHU_027449</name>
</gene>
<comment type="caution">
    <text evidence="7">The sequence shown here is derived from an EMBL/GenBank/DDBJ whole genome shotgun (WGS) entry which is preliminary data.</text>
</comment>
<evidence type="ECO:0000256" key="1">
    <source>
        <dbReference type="ARBA" id="ARBA00004123"/>
    </source>
</evidence>
<evidence type="ECO:0000259" key="6">
    <source>
        <dbReference type="SMART" id="SM00485"/>
    </source>
</evidence>
<dbReference type="GO" id="GO:0006289">
    <property type="term" value="P:nucleotide-excision repair"/>
    <property type="evidence" value="ECO:0007669"/>
    <property type="project" value="InterPro"/>
</dbReference>